<keyword evidence="2" id="KW-1185">Reference proteome</keyword>
<organism evidence="1 2">
    <name type="scientific">Brachionus plicatilis</name>
    <name type="common">Marine rotifer</name>
    <name type="synonym">Brachionus muelleri</name>
    <dbReference type="NCBI Taxonomy" id="10195"/>
    <lineage>
        <taxon>Eukaryota</taxon>
        <taxon>Metazoa</taxon>
        <taxon>Spiralia</taxon>
        <taxon>Gnathifera</taxon>
        <taxon>Rotifera</taxon>
        <taxon>Eurotatoria</taxon>
        <taxon>Monogononta</taxon>
        <taxon>Pseudotrocha</taxon>
        <taxon>Ploima</taxon>
        <taxon>Brachionidae</taxon>
        <taxon>Brachionus</taxon>
    </lineage>
</organism>
<evidence type="ECO:0000313" key="2">
    <source>
        <dbReference type="Proteomes" id="UP000276133"/>
    </source>
</evidence>
<proteinExistence type="predicted"/>
<dbReference type="EMBL" id="REGN01008562">
    <property type="protein sequence ID" value="RNA03253.1"/>
    <property type="molecule type" value="Genomic_DNA"/>
</dbReference>
<sequence length="153" mass="18536">MQQKYFFPFCHSFETFKRRNSLKINSENSENSLAVTPNFLSILRLNPNRLLKTERKDKKLNRLMNFYFVRDIKQNNRFFFIKFFYRSVNITFRVSFSSLFELTAHRIDRIFCFSDSQDTTMNSNLTVSNQVIKDHKEKENYSSYRMPNLPDNH</sequence>
<accession>A0A3M7PW63</accession>
<evidence type="ECO:0000313" key="1">
    <source>
        <dbReference type="EMBL" id="RNA03253.1"/>
    </source>
</evidence>
<name>A0A3M7PW63_BRAPC</name>
<dbReference type="Proteomes" id="UP000276133">
    <property type="component" value="Unassembled WGS sequence"/>
</dbReference>
<dbReference type="AlphaFoldDB" id="A0A3M7PW63"/>
<gene>
    <name evidence="1" type="ORF">BpHYR1_016808</name>
</gene>
<comment type="caution">
    <text evidence="1">The sequence shown here is derived from an EMBL/GenBank/DDBJ whole genome shotgun (WGS) entry which is preliminary data.</text>
</comment>
<protein>
    <submittedName>
        <fullName evidence="1">Uncharacterized protein</fullName>
    </submittedName>
</protein>
<reference evidence="1 2" key="1">
    <citation type="journal article" date="2018" name="Sci. Rep.">
        <title>Genomic signatures of local adaptation to the degree of environmental predictability in rotifers.</title>
        <authorList>
            <person name="Franch-Gras L."/>
            <person name="Hahn C."/>
            <person name="Garcia-Roger E.M."/>
            <person name="Carmona M.J."/>
            <person name="Serra M."/>
            <person name="Gomez A."/>
        </authorList>
    </citation>
    <scope>NUCLEOTIDE SEQUENCE [LARGE SCALE GENOMIC DNA]</scope>
    <source>
        <strain evidence="1">HYR1</strain>
    </source>
</reference>